<dbReference type="EMBL" id="UINC01040818">
    <property type="protein sequence ID" value="SVB41232.1"/>
    <property type="molecule type" value="Genomic_DNA"/>
</dbReference>
<evidence type="ECO:0000256" key="1">
    <source>
        <dbReference type="ARBA" id="ARBA00003294"/>
    </source>
</evidence>
<evidence type="ECO:0000256" key="2">
    <source>
        <dbReference type="ARBA" id="ARBA00005120"/>
    </source>
</evidence>
<dbReference type="GO" id="GO:0008840">
    <property type="term" value="F:4-hydroxy-tetrahydrodipicolinate synthase activity"/>
    <property type="evidence" value="ECO:0007669"/>
    <property type="project" value="UniProtKB-EC"/>
</dbReference>
<dbReference type="InterPro" id="IPR020625">
    <property type="entry name" value="Schiff_base-form_aldolases_AS"/>
</dbReference>
<evidence type="ECO:0000256" key="6">
    <source>
        <dbReference type="ARBA" id="ARBA00022915"/>
    </source>
</evidence>
<comment type="function">
    <text evidence="1">Catalyzes the condensation of (S)-aspartate-beta-semialdehyde [(S)-ASA] and pyruvate to 4-hydroxy-tetrahydrodipicolinate (HTPA).</text>
</comment>
<evidence type="ECO:0000256" key="10">
    <source>
        <dbReference type="ARBA" id="ARBA00047836"/>
    </source>
</evidence>
<name>A0A382DT19_9ZZZZ</name>
<dbReference type="CDD" id="cd00950">
    <property type="entry name" value="DHDPS"/>
    <property type="match status" value="1"/>
</dbReference>
<dbReference type="HAMAP" id="MF_00418">
    <property type="entry name" value="DapA"/>
    <property type="match status" value="1"/>
</dbReference>
<keyword evidence="9" id="KW-0704">Schiff base</keyword>
<dbReference type="UniPathway" id="UPA00034">
    <property type="reaction ID" value="UER00017"/>
</dbReference>
<sequence length="291" mass="31148">MITGSMVALVTPMLEDNSVDWDSLHALVEWHIDSGTDAIVPVGTTGESPTVTPEEHCEIIRKVVKLCSGRIPVIAGTGANSTREAIEFTASAKDSGAQACLLVTPYYNKPTQQGLFLHFEAIAEAVDLPQILYNVPARTGVDLLPETVHRLMAIKQVVGIKEATGDIERMTQIRALCGDDLAIYSGDDLTACDLLLAGAKGTISVTANVAPAQMKKMVDAAIAGKQELTMSLNEPLLGLHKSLFVESNPIPVKWVLAELGLIGQGIRLPLTQLSEKYHPELRAALHLAGLN</sequence>
<accession>A0A382DT19</accession>
<comment type="catalytic activity">
    <reaction evidence="10">
        <text>L-aspartate 4-semialdehyde + pyruvate = (2S,4S)-4-hydroxy-2,3,4,5-tetrahydrodipicolinate + H2O + H(+)</text>
        <dbReference type="Rhea" id="RHEA:34171"/>
        <dbReference type="ChEBI" id="CHEBI:15361"/>
        <dbReference type="ChEBI" id="CHEBI:15377"/>
        <dbReference type="ChEBI" id="CHEBI:15378"/>
        <dbReference type="ChEBI" id="CHEBI:67139"/>
        <dbReference type="ChEBI" id="CHEBI:537519"/>
        <dbReference type="EC" id="4.3.3.7"/>
    </reaction>
</comment>
<dbReference type="PANTHER" id="PTHR12128:SF66">
    <property type="entry name" value="4-HYDROXY-2-OXOGLUTARATE ALDOLASE, MITOCHONDRIAL"/>
    <property type="match status" value="1"/>
</dbReference>
<dbReference type="EC" id="4.3.3.7" evidence="3"/>
<reference evidence="11" key="1">
    <citation type="submission" date="2018-05" db="EMBL/GenBank/DDBJ databases">
        <authorList>
            <person name="Lanie J.A."/>
            <person name="Ng W.-L."/>
            <person name="Kazmierczak K.M."/>
            <person name="Andrzejewski T.M."/>
            <person name="Davidsen T.M."/>
            <person name="Wayne K.J."/>
            <person name="Tettelin H."/>
            <person name="Glass J.I."/>
            <person name="Rusch D."/>
            <person name="Podicherti R."/>
            <person name="Tsui H.-C.T."/>
            <person name="Winkler M.E."/>
        </authorList>
    </citation>
    <scope>NUCLEOTIDE SEQUENCE</scope>
</reference>
<keyword evidence="7" id="KW-0457">Lysine biosynthesis</keyword>
<keyword evidence="8" id="KW-0456">Lyase</keyword>
<comment type="pathway">
    <text evidence="2">Amino-acid biosynthesis; L-lysine biosynthesis via DAP pathway; (S)-tetrahydrodipicolinate from L-aspartate: step 3/4.</text>
</comment>
<dbReference type="Gene3D" id="3.20.20.70">
    <property type="entry name" value="Aldolase class I"/>
    <property type="match status" value="1"/>
</dbReference>
<evidence type="ECO:0000256" key="7">
    <source>
        <dbReference type="ARBA" id="ARBA00023154"/>
    </source>
</evidence>
<dbReference type="PIRSF" id="PIRSF001365">
    <property type="entry name" value="DHDPS"/>
    <property type="match status" value="1"/>
</dbReference>
<dbReference type="PROSITE" id="PS00665">
    <property type="entry name" value="DHDPS_1"/>
    <property type="match status" value="1"/>
</dbReference>
<dbReference type="InterPro" id="IPR005263">
    <property type="entry name" value="DapA"/>
</dbReference>
<dbReference type="InterPro" id="IPR020624">
    <property type="entry name" value="Schiff_base-form_aldolases_CS"/>
</dbReference>
<dbReference type="Pfam" id="PF00701">
    <property type="entry name" value="DHDPS"/>
    <property type="match status" value="1"/>
</dbReference>
<evidence type="ECO:0000256" key="9">
    <source>
        <dbReference type="ARBA" id="ARBA00023270"/>
    </source>
</evidence>
<evidence type="ECO:0000256" key="5">
    <source>
        <dbReference type="ARBA" id="ARBA00022605"/>
    </source>
</evidence>
<keyword evidence="6" id="KW-0220">Diaminopimelate biosynthesis</keyword>
<evidence type="ECO:0000256" key="3">
    <source>
        <dbReference type="ARBA" id="ARBA00012086"/>
    </source>
</evidence>
<dbReference type="InterPro" id="IPR013785">
    <property type="entry name" value="Aldolase_TIM"/>
</dbReference>
<dbReference type="GO" id="GO:0019877">
    <property type="term" value="P:diaminopimelate biosynthetic process"/>
    <property type="evidence" value="ECO:0007669"/>
    <property type="project" value="UniProtKB-KW"/>
</dbReference>
<protein>
    <recommendedName>
        <fullName evidence="3">4-hydroxy-tetrahydrodipicolinate synthase</fullName>
        <ecNumber evidence="3">4.3.3.7</ecNumber>
    </recommendedName>
</protein>
<dbReference type="NCBIfam" id="TIGR00674">
    <property type="entry name" value="dapA"/>
    <property type="match status" value="1"/>
</dbReference>
<organism evidence="11">
    <name type="scientific">marine metagenome</name>
    <dbReference type="NCBI Taxonomy" id="408172"/>
    <lineage>
        <taxon>unclassified sequences</taxon>
        <taxon>metagenomes</taxon>
        <taxon>ecological metagenomes</taxon>
    </lineage>
</organism>
<dbReference type="PANTHER" id="PTHR12128">
    <property type="entry name" value="DIHYDRODIPICOLINATE SYNTHASE"/>
    <property type="match status" value="1"/>
</dbReference>
<dbReference type="InterPro" id="IPR002220">
    <property type="entry name" value="DapA-like"/>
</dbReference>
<dbReference type="PRINTS" id="PR00146">
    <property type="entry name" value="DHPICSNTHASE"/>
</dbReference>
<evidence type="ECO:0000256" key="8">
    <source>
        <dbReference type="ARBA" id="ARBA00023239"/>
    </source>
</evidence>
<gene>
    <name evidence="11" type="ORF">METZ01_LOCUS194086</name>
</gene>
<dbReference type="PROSITE" id="PS00666">
    <property type="entry name" value="DHDPS_2"/>
    <property type="match status" value="1"/>
</dbReference>
<dbReference type="AlphaFoldDB" id="A0A382DT19"/>
<keyword evidence="4" id="KW-0963">Cytoplasm</keyword>
<evidence type="ECO:0000313" key="11">
    <source>
        <dbReference type="EMBL" id="SVB41232.1"/>
    </source>
</evidence>
<proteinExistence type="inferred from homology"/>
<dbReference type="GO" id="GO:0009089">
    <property type="term" value="P:lysine biosynthetic process via diaminopimelate"/>
    <property type="evidence" value="ECO:0007669"/>
    <property type="project" value="UniProtKB-UniPathway"/>
</dbReference>
<evidence type="ECO:0000256" key="4">
    <source>
        <dbReference type="ARBA" id="ARBA00022490"/>
    </source>
</evidence>
<dbReference type="SUPFAM" id="SSF51569">
    <property type="entry name" value="Aldolase"/>
    <property type="match status" value="1"/>
</dbReference>
<dbReference type="GO" id="GO:0005829">
    <property type="term" value="C:cytosol"/>
    <property type="evidence" value="ECO:0007669"/>
    <property type="project" value="TreeGrafter"/>
</dbReference>
<keyword evidence="5" id="KW-0028">Amino-acid biosynthesis</keyword>
<dbReference type="SMART" id="SM01130">
    <property type="entry name" value="DHDPS"/>
    <property type="match status" value="1"/>
</dbReference>